<evidence type="ECO:0000256" key="4">
    <source>
        <dbReference type="ARBA" id="ARBA00022475"/>
    </source>
</evidence>
<keyword evidence="13" id="KW-0961">Cell wall biogenesis/degradation</keyword>
<dbReference type="InterPro" id="IPR001460">
    <property type="entry name" value="PCN-bd_Tpept"/>
</dbReference>
<evidence type="ECO:0000259" key="16">
    <source>
        <dbReference type="Pfam" id="PF00905"/>
    </source>
</evidence>
<accession>A0A1M6AXW7</accession>
<evidence type="ECO:0000256" key="5">
    <source>
        <dbReference type="ARBA" id="ARBA00022519"/>
    </source>
</evidence>
<dbReference type="GO" id="GO:0005886">
    <property type="term" value="C:plasma membrane"/>
    <property type="evidence" value="ECO:0007669"/>
    <property type="project" value="UniProtKB-SubCell"/>
</dbReference>
<keyword evidence="5" id="KW-0997">Cell inner membrane</keyword>
<dbReference type="GO" id="GO:0009002">
    <property type="term" value="F:serine-type D-Ala-D-Ala carboxypeptidase activity"/>
    <property type="evidence" value="ECO:0007669"/>
    <property type="project" value="InterPro"/>
</dbReference>
<evidence type="ECO:0000256" key="9">
    <source>
        <dbReference type="ARBA" id="ARBA00022960"/>
    </source>
</evidence>
<dbReference type="GO" id="GO:0006508">
    <property type="term" value="P:proteolysis"/>
    <property type="evidence" value="ECO:0007669"/>
    <property type="project" value="UniProtKB-KW"/>
</dbReference>
<dbReference type="PANTHER" id="PTHR30627">
    <property type="entry name" value="PEPTIDOGLYCAN D,D-TRANSPEPTIDASE"/>
    <property type="match status" value="1"/>
</dbReference>
<dbReference type="SUPFAM" id="SSF56519">
    <property type="entry name" value="Penicillin binding protein dimerisation domain"/>
    <property type="match status" value="1"/>
</dbReference>
<dbReference type="Gene3D" id="3.30.1390.30">
    <property type="entry name" value="Penicillin-binding protein 2a, domain 3"/>
    <property type="match status" value="1"/>
</dbReference>
<evidence type="ECO:0000256" key="2">
    <source>
        <dbReference type="ARBA" id="ARBA00004236"/>
    </source>
</evidence>
<evidence type="ECO:0000256" key="15">
    <source>
        <dbReference type="SAM" id="Phobius"/>
    </source>
</evidence>
<keyword evidence="7 15" id="KW-0812">Transmembrane</keyword>
<gene>
    <name evidence="18" type="ORF">SAMN02745671_00510</name>
</gene>
<evidence type="ECO:0000259" key="17">
    <source>
        <dbReference type="Pfam" id="PF03717"/>
    </source>
</evidence>
<dbReference type="InterPro" id="IPR017790">
    <property type="entry name" value="Penicillin-binding_protein_2"/>
</dbReference>
<feature type="domain" description="Penicillin-binding protein dimerisation" evidence="17">
    <location>
        <begin position="58"/>
        <end position="225"/>
    </location>
</feature>
<evidence type="ECO:0000256" key="10">
    <source>
        <dbReference type="ARBA" id="ARBA00022984"/>
    </source>
</evidence>
<dbReference type="InterPro" id="IPR012338">
    <property type="entry name" value="Beta-lactam/transpept-like"/>
</dbReference>
<dbReference type="AlphaFoldDB" id="A0A1M6AXW7"/>
<evidence type="ECO:0000256" key="13">
    <source>
        <dbReference type="ARBA" id="ARBA00023316"/>
    </source>
</evidence>
<organism evidence="18 19">
    <name type="scientific">Anaerovibrio lipolyticus DSM 3074</name>
    <dbReference type="NCBI Taxonomy" id="1120997"/>
    <lineage>
        <taxon>Bacteria</taxon>
        <taxon>Bacillati</taxon>
        <taxon>Bacillota</taxon>
        <taxon>Negativicutes</taxon>
        <taxon>Selenomonadales</taxon>
        <taxon>Selenomonadaceae</taxon>
        <taxon>Anaerovibrio</taxon>
    </lineage>
</organism>
<evidence type="ECO:0000256" key="12">
    <source>
        <dbReference type="ARBA" id="ARBA00023136"/>
    </source>
</evidence>
<dbReference type="GO" id="GO:0071972">
    <property type="term" value="F:peptidoglycan L,D-transpeptidase activity"/>
    <property type="evidence" value="ECO:0007669"/>
    <property type="project" value="TreeGrafter"/>
</dbReference>
<feature type="compositionally biased region" description="Basic and acidic residues" evidence="14">
    <location>
        <begin position="596"/>
        <end position="610"/>
    </location>
</feature>
<reference evidence="18 19" key="1">
    <citation type="submission" date="2016-11" db="EMBL/GenBank/DDBJ databases">
        <authorList>
            <person name="Jaros S."/>
            <person name="Januszkiewicz K."/>
            <person name="Wedrychowicz H."/>
        </authorList>
    </citation>
    <scope>NUCLEOTIDE SEQUENCE [LARGE SCALE GENOMIC DNA]</scope>
    <source>
        <strain evidence="18 19">DSM 3074</strain>
    </source>
</reference>
<evidence type="ECO:0000256" key="1">
    <source>
        <dbReference type="ARBA" id="ARBA00004167"/>
    </source>
</evidence>
<evidence type="ECO:0000256" key="7">
    <source>
        <dbReference type="ARBA" id="ARBA00022692"/>
    </source>
</evidence>
<evidence type="ECO:0000256" key="11">
    <source>
        <dbReference type="ARBA" id="ARBA00022989"/>
    </source>
</evidence>
<proteinExistence type="inferred from homology"/>
<dbReference type="InterPro" id="IPR050515">
    <property type="entry name" value="Beta-lactam/transpept"/>
</dbReference>
<keyword evidence="6" id="KW-0645">Protease</keyword>
<dbReference type="GO" id="GO:0009252">
    <property type="term" value="P:peptidoglycan biosynthetic process"/>
    <property type="evidence" value="ECO:0007669"/>
    <property type="project" value="UniProtKB-KW"/>
</dbReference>
<dbReference type="NCBIfam" id="TIGR03423">
    <property type="entry name" value="pbp2_mrdA"/>
    <property type="match status" value="1"/>
</dbReference>
<dbReference type="Pfam" id="PF03717">
    <property type="entry name" value="PBP_dimer"/>
    <property type="match status" value="1"/>
</dbReference>
<name>A0A1M6AXW7_9FIRM</name>
<dbReference type="Pfam" id="PF00905">
    <property type="entry name" value="Transpeptidase"/>
    <property type="match status" value="1"/>
</dbReference>
<keyword evidence="10" id="KW-0573">Peptidoglycan synthesis</keyword>
<feature type="domain" description="Penicillin-binding protein transpeptidase" evidence="16">
    <location>
        <begin position="267"/>
        <end position="585"/>
    </location>
</feature>
<dbReference type="Gene3D" id="3.90.1310.10">
    <property type="entry name" value="Penicillin-binding protein 2a (Domain 2)"/>
    <property type="match status" value="1"/>
</dbReference>
<keyword evidence="4" id="KW-1003">Cell membrane</keyword>
<evidence type="ECO:0000256" key="6">
    <source>
        <dbReference type="ARBA" id="ARBA00022670"/>
    </source>
</evidence>
<sequence>MNTNTNNIEFGGRLRVIGYIIVLVIAVLIGRIGYLQLYDGDHYASLADGNRIRIVPAVAPRGTFYDRNGNMMVTNRPGFAVSLLPLTEPISDDVINRLSELLKVPKGTINEKIDAHIGFDPIRIKTDVGPEILSIIAEQKDLYPGVVVEVLPIREYIYKEQAVHVFGYVSEINDAELEAKKDSPHKYKMGDIIGKAGLERVYDLELRGEDGGEQVEVDVTGKPVEILGKKNPVPGSDLYLTIDKDIQAAAEKAVDEQLVAVGAKAAAVVVMNPQTGEVLAMVSRPSFDPNLFVGGISSKNWNAINNNPNHPMDNKAITGEYPPGSTFKIVTGTAALAEHVVTPEEKIFDSGKHWIVDKGNADGEALGYINFEEAMAHSDNVYFYEMGNRLGIDRLEKYARMFGLGKPTGINLLFEAEGLVASQEYKRKVFDEDWYLAETFDAAIGQGFNNVTPIQAAMVMGEIAADGKRYKPYLVDKIVDPDGKTVKKFKPEVVGQLEVEPQHIRLVQQGLKGVTKYGTAASVFRGFPIEIAGKTGTAENPHGRDHGWFVAYGPFDNPSVVVAVIVEQGGYGAASAVPIGRKILEAAFNIPDPAKQAELERQRKQAEQAHKNKKNNSNSNNKAQEQPAVVNNAPGAGKGYGAANGKK</sequence>
<dbReference type="OrthoDB" id="9770103at2"/>
<feature type="region of interest" description="Disordered" evidence="14">
    <location>
        <begin position="596"/>
        <end position="647"/>
    </location>
</feature>
<dbReference type="EMBL" id="FQYW01000005">
    <property type="protein sequence ID" value="SHI41315.1"/>
    <property type="molecule type" value="Genomic_DNA"/>
</dbReference>
<dbReference type="PANTHER" id="PTHR30627:SF2">
    <property type="entry name" value="PEPTIDOGLYCAN D,D-TRANSPEPTIDASE MRDA"/>
    <property type="match status" value="1"/>
</dbReference>
<feature type="compositionally biased region" description="Gly residues" evidence="14">
    <location>
        <begin position="636"/>
        <end position="647"/>
    </location>
</feature>
<dbReference type="GO" id="GO:0008658">
    <property type="term" value="F:penicillin binding"/>
    <property type="evidence" value="ECO:0007669"/>
    <property type="project" value="InterPro"/>
</dbReference>
<keyword evidence="11 15" id="KW-1133">Transmembrane helix</keyword>
<dbReference type="SUPFAM" id="SSF56601">
    <property type="entry name" value="beta-lactamase/transpeptidase-like"/>
    <property type="match status" value="1"/>
</dbReference>
<dbReference type="Proteomes" id="UP000191240">
    <property type="component" value="Unassembled WGS sequence"/>
</dbReference>
<comment type="subcellular location">
    <subcellularLocation>
        <location evidence="2">Cell membrane</location>
    </subcellularLocation>
    <subcellularLocation>
        <location evidence="1">Membrane</location>
        <topology evidence="1">Single-pass membrane protein</topology>
    </subcellularLocation>
</comment>
<keyword evidence="12 15" id="KW-0472">Membrane</keyword>
<protein>
    <submittedName>
        <fullName evidence="18">Penicillin-binding protein 2</fullName>
    </submittedName>
</protein>
<feature type="transmembrane region" description="Helical" evidence="15">
    <location>
        <begin position="16"/>
        <end position="34"/>
    </location>
</feature>
<dbReference type="RefSeq" id="WP_080325276.1">
    <property type="nucleotide sequence ID" value="NZ_FQYW01000005.1"/>
</dbReference>
<evidence type="ECO:0000256" key="3">
    <source>
        <dbReference type="ARBA" id="ARBA00007171"/>
    </source>
</evidence>
<dbReference type="GO" id="GO:0071555">
    <property type="term" value="P:cell wall organization"/>
    <property type="evidence" value="ECO:0007669"/>
    <property type="project" value="UniProtKB-KW"/>
</dbReference>
<evidence type="ECO:0000256" key="14">
    <source>
        <dbReference type="SAM" id="MobiDB-lite"/>
    </source>
</evidence>
<evidence type="ECO:0000313" key="18">
    <source>
        <dbReference type="EMBL" id="SHI41315.1"/>
    </source>
</evidence>
<comment type="similarity">
    <text evidence="3">Belongs to the transpeptidase family.</text>
</comment>
<dbReference type="InterPro" id="IPR036138">
    <property type="entry name" value="PBP_dimer_sf"/>
</dbReference>
<evidence type="ECO:0000313" key="19">
    <source>
        <dbReference type="Proteomes" id="UP000191240"/>
    </source>
</evidence>
<dbReference type="Gene3D" id="3.40.710.10">
    <property type="entry name" value="DD-peptidase/beta-lactamase superfamily"/>
    <property type="match status" value="1"/>
</dbReference>
<dbReference type="InterPro" id="IPR005311">
    <property type="entry name" value="PBP_dimer"/>
</dbReference>
<keyword evidence="9" id="KW-0133">Cell shape</keyword>
<evidence type="ECO:0000256" key="8">
    <source>
        <dbReference type="ARBA" id="ARBA00022801"/>
    </source>
</evidence>
<keyword evidence="8" id="KW-0378">Hydrolase</keyword>
<dbReference type="GO" id="GO:0008360">
    <property type="term" value="P:regulation of cell shape"/>
    <property type="evidence" value="ECO:0007669"/>
    <property type="project" value="UniProtKB-KW"/>
</dbReference>